<comment type="similarity">
    <text evidence="2 7">Belongs to the NOSIP family.</text>
</comment>
<evidence type="ECO:0000256" key="8">
    <source>
        <dbReference type="PROSITE-ProRule" id="PRU00175"/>
    </source>
</evidence>
<evidence type="ECO:0000259" key="11">
    <source>
        <dbReference type="PROSITE" id="PS50089"/>
    </source>
</evidence>
<protein>
    <recommendedName>
        <fullName evidence="11">RING-type domain-containing protein</fullName>
    </recommendedName>
</protein>
<keyword evidence="6 7" id="KW-0539">Nucleus</keyword>
<organism evidence="12 13">
    <name type="scientific">Thamnidium elegans</name>
    <dbReference type="NCBI Taxonomy" id="101142"/>
    <lineage>
        <taxon>Eukaryota</taxon>
        <taxon>Fungi</taxon>
        <taxon>Fungi incertae sedis</taxon>
        <taxon>Mucoromycota</taxon>
        <taxon>Mucoromycotina</taxon>
        <taxon>Mucoromycetes</taxon>
        <taxon>Mucorales</taxon>
        <taxon>Mucorineae</taxon>
        <taxon>Mucoraceae</taxon>
        <taxon>Thamnidium</taxon>
    </lineage>
</organism>
<dbReference type="PANTHER" id="PTHR13063:SF10">
    <property type="entry name" value="NITRIC OXIDE SYNTHASE-INTERACTING PROTEIN"/>
    <property type="match status" value="1"/>
</dbReference>
<comment type="subcellular location">
    <subcellularLocation>
        <location evidence="1 7">Nucleus</location>
    </subcellularLocation>
</comment>
<evidence type="ECO:0000256" key="7">
    <source>
        <dbReference type="PIRNR" id="PIRNR023577"/>
    </source>
</evidence>
<dbReference type="PANTHER" id="PTHR13063">
    <property type="entry name" value="ENOS INTERACTING PROTEIN"/>
    <property type="match status" value="1"/>
</dbReference>
<dbReference type="AlphaFoldDB" id="A0A8H7VQX2"/>
<keyword evidence="4 8" id="KW-0863">Zinc-finger</keyword>
<reference evidence="12" key="1">
    <citation type="submission" date="2021-01" db="EMBL/GenBank/DDBJ databases">
        <title>Metabolic potential, ecology and presence of endohyphal bacteria is reflected in genomic diversity of Mucoromycotina.</title>
        <authorList>
            <person name="Muszewska A."/>
            <person name="Okrasinska A."/>
            <person name="Steczkiewicz K."/>
            <person name="Drgas O."/>
            <person name="Orlowska M."/>
            <person name="Perlinska-Lenart U."/>
            <person name="Aleksandrzak-Piekarczyk T."/>
            <person name="Szatraj K."/>
            <person name="Zielenkiewicz U."/>
            <person name="Pilsyk S."/>
            <person name="Malc E."/>
            <person name="Mieczkowski P."/>
            <person name="Kruszewska J.S."/>
            <person name="Biernat P."/>
            <person name="Pawlowska J."/>
        </authorList>
    </citation>
    <scope>NUCLEOTIDE SEQUENCE</scope>
    <source>
        <strain evidence="12">WA0000018081</strain>
    </source>
</reference>
<dbReference type="EMBL" id="JAEPRE010000151">
    <property type="protein sequence ID" value="KAG2231426.1"/>
    <property type="molecule type" value="Genomic_DNA"/>
</dbReference>
<feature type="region of interest" description="Disordered" evidence="10">
    <location>
        <begin position="133"/>
        <end position="153"/>
    </location>
</feature>
<dbReference type="Gene3D" id="3.30.40.10">
    <property type="entry name" value="Zinc/RING finger domain, C3HC4 (zinc finger)"/>
    <property type="match status" value="1"/>
</dbReference>
<keyword evidence="9" id="KW-0175">Coiled coil</keyword>
<dbReference type="PROSITE" id="PS00518">
    <property type="entry name" value="ZF_RING_1"/>
    <property type="match status" value="1"/>
</dbReference>
<gene>
    <name evidence="12" type="ORF">INT48_009288</name>
</gene>
<keyword evidence="13" id="KW-1185">Reference proteome</keyword>
<dbReference type="InterPro" id="IPR031790">
    <property type="entry name" value="Znf-NOSIP"/>
</dbReference>
<feature type="coiled-coil region" evidence="9">
    <location>
        <begin position="67"/>
        <end position="101"/>
    </location>
</feature>
<evidence type="ECO:0000313" key="12">
    <source>
        <dbReference type="EMBL" id="KAG2231426.1"/>
    </source>
</evidence>
<proteinExistence type="inferred from homology"/>
<name>A0A8H7VQX2_9FUNG</name>
<evidence type="ECO:0000313" key="13">
    <source>
        <dbReference type="Proteomes" id="UP000613177"/>
    </source>
</evidence>
<dbReference type="PIRSF" id="PIRSF023577">
    <property type="entry name" value="ENOS_interacting"/>
    <property type="match status" value="1"/>
</dbReference>
<dbReference type="GO" id="GO:0061630">
    <property type="term" value="F:ubiquitin protein ligase activity"/>
    <property type="evidence" value="ECO:0007669"/>
    <property type="project" value="InterPro"/>
</dbReference>
<evidence type="ECO:0000256" key="9">
    <source>
        <dbReference type="SAM" id="Coils"/>
    </source>
</evidence>
<evidence type="ECO:0000256" key="4">
    <source>
        <dbReference type="ARBA" id="ARBA00022771"/>
    </source>
</evidence>
<dbReference type="GO" id="GO:0005634">
    <property type="term" value="C:nucleus"/>
    <property type="evidence" value="ECO:0007669"/>
    <property type="project" value="UniProtKB-SubCell"/>
</dbReference>
<accession>A0A8H7VQX2</accession>
<dbReference type="Proteomes" id="UP000613177">
    <property type="component" value="Unassembled WGS sequence"/>
</dbReference>
<dbReference type="InterPro" id="IPR013083">
    <property type="entry name" value="Znf_RING/FYVE/PHD"/>
</dbReference>
<keyword evidence="3" id="KW-0479">Metal-binding</keyword>
<sequence length="313" mass="35174">MPRHSKNNTASSVFTYHESHTLEYGTKRQRLGRDSYRNYNACYLCLQTARNPVCCGEGHLACQECMYESILQQKQAIKQEQRAIEQKNQELNNQKQLGELEAQRVILDSFDKTQNSMLGDRQKVILKDDVPNSKKRKLEEEEGEEEEAKVETRSINEKAIEEKASELKREKEEAAKPKIGSFWVPSVTPAADASVLKPVKTQVLCHASDKAHSLSIKSLINVKFQTEDSKKESNVCPACLKTLTNASKLSLLRNCGHVICNGCVDKFVSKSKKCFVCESKVKSKDIIDMSPEGTGFASASKKAVAEKFNLCFQ</sequence>
<dbReference type="Pfam" id="PF15906">
    <property type="entry name" value="zf-NOSIP"/>
    <property type="match status" value="1"/>
</dbReference>
<keyword evidence="5" id="KW-0862">Zinc</keyword>
<comment type="caution">
    <text evidence="12">The sequence shown here is derived from an EMBL/GenBank/DDBJ whole genome shotgun (WGS) entry which is preliminary data.</text>
</comment>
<dbReference type="InterPro" id="IPR001841">
    <property type="entry name" value="Znf_RING"/>
</dbReference>
<evidence type="ECO:0000256" key="6">
    <source>
        <dbReference type="ARBA" id="ARBA00023242"/>
    </source>
</evidence>
<dbReference type="SUPFAM" id="SSF57850">
    <property type="entry name" value="RING/U-box"/>
    <property type="match status" value="2"/>
</dbReference>
<evidence type="ECO:0000256" key="5">
    <source>
        <dbReference type="ARBA" id="ARBA00022833"/>
    </source>
</evidence>
<evidence type="ECO:0000256" key="10">
    <source>
        <dbReference type="SAM" id="MobiDB-lite"/>
    </source>
</evidence>
<dbReference type="GO" id="GO:0008270">
    <property type="term" value="F:zinc ion binding"/>
    <property type="evidence" value="ECO:0007669"/>
    <property type="project" value="UniProtKB-KW"/>
</dbReference>
<dbReference type="OrthoDB" id="116827at2759"/>
<evidence type="ECO:0000256" key="1">
    <source>
        <dbReference type="ARBA" id="ARBA00004123"/>
    </source>
</evidence>
<evidence type="ECO:0000256" key="2">
    <source>
        <dbReference type="ARBA" id="ARBA00008126"/>
    </source>
</evidence>
<evidence type="ECO:0000256" key="3">
    <source>
        <dbReference type="ARBA" id="ARBA00022723"/>
    </source>
</evidence>
<dbReference type="PROSITE" id="PS50089">
    <property type="entry name" value="ZF_RING_2"/>
    <property type="match status" value="1"/>
</dbReference>
<dbReference type="InterPro" id="IPR016818">
    <property type="entry name" value="NOSIP"/>
</dbReference>
<feature type="domain" description="RING-type" evidence="11">
    <location>
        <begin position="236"/>
        <end position="278"/>
    </location>
</feature>
<dbReference type="Pfam" id="PF13639">
    <property type="entry name" value="zf-RING_2"/>
    <property type="match status" value="1"/>
</dbReference>
<dbReference type="InterPro" id="IPR017907">
    <property type="entry name" value="Znf_RING_CS"/>
</dbReference>